<reference evidence="2" key="1">
    <citation type="submission" date="2018-05" db="EMBL/GenBank/DDBJ databases">
        <authorList>
            <person name="Lanie J.A."/>
            <person name="Ng W.-L."/>
            <person name="Kazmierczak K.M."/>
            <person name="Andrzejewski T.M."/>
            <person name="Davidsen T.M."/>
            <person name="Wayne K.J."/>
            <person name="Tettelin H."/>
            <person name="Glass J.I."/>
            <person name="Rusch D."/>
            <person name="Podicherti R."/>
            <person name="Tsui H.-C.T."/>
            <person name="Winkler M.E."/>
        </authorList>
    </citation>
    <scope>NUCLEOTIDE SEQUENCE</scope>
</reference>
<sequence>MGILHSSKAYVFNLHTTSSAEAKRLWRRDVKEKWNWECAYCGDSNNLTIDHVVPRCKGGTDFTKNVVCCCNDCNQRKGHQPWEEWYLNQDFFSYKKHQKIKEWMEPDQPQDLFAYRPRRNNAT</sequence>
<dbReference type="InterPro" id="IPR003615">
    <property type="entry name" value="HNH_nuc"/>
</dbReference>
<feature type="domain" description="HNH nuclease" evidence="1">
    <location>
        <begin position="25"/>
        <end position="75"/>
    </location>
</feature>
<accession>A0A382DLB2</accession>
<dbReference type="Pfam" id="PF14279">
    <property type="entry name" value="HNH_5"/>
    <property type="match status" value="1"/>
</dbReference>
<dbReference type="PANTHER" id="PTHR33877:SF2">
    <property type="entry name" value="OS07G0170200 PROTEIN"/>
    <property type="match status" value="1"/>
</dbReference>
<dbReference type="PANTHER" id="PTHR33877">
    <property type="entry name" value="SLL1193 PROTEIN"/>
    <property type="match status" value="1"/>
</dbReference>
<evidence type="ECO:0000313" key="2">
    <source>
        <dbReference type="EMBL" id="SVB39276.1"/>
    </source>
</evidence>
<name>A0A382DLB2_9ZZZZ</name>
<dbReference type="InterPro" id="IPR052892">
    <property type="entry name" value="NA-targeting_endonuclease"/>
</dbReference>
<dbReference type="CDD" id="cd00085">
    <property type="entry name" value="HNHc"/>
    <property type="match status" value="1"/>
</dbReference>
<dbReference type="AlphaFoldDB" id="A0A382DLB2"/>
<dbReference type="SMART" id="SM00507">
    <property type="entry name" value="HNHc"/>
    <property type="match status" value="1"/>
</dbReference>
<dbReference type="EMBL" id="UINC01039999">
    <property type="protein sequence ID" value="SVB39276.1"/>
    <property type="molecule type" value="Genomic_DNA"/>
</dbReference>
<evidence type="ECO:0000259" key="1">
    <source>
        <dbReference type="SMART" id="SM00507"/>
    </source>
</evidence>
<protein>
    <recommendedName>
        <fullName evidence="1">HNH nuclease domain-containing protein</fullName>
    </recommendedName>
</protein>
<gene>
    <name evidence="2" type="ORF">METZ01_LOCUS192130</name>
</gene>
<organism evidence="2">
    <name type="scientific">marine metagenome</name>
    <dbReference type="NCBI Taxonomy" id="408172"/>
    <lineage>
        <taxon>unclassified sequences</taxon>
        <taxon>metagenomes</taxon>
        <taxon>ecological metagenomes</taxon>
    </lineage>
</organism>
<proteinExistence type="predicted"/>
<dbReference type="InterPro" id="IPR029471">
    <property type="entry name" value="HNH_5"/>
</dbReference>
<dbReference type="Gene3D" id="1.10.30.50">
    <property type="match status" value="1"/>
</dbReference>